<reference evidence="2" key="1">
    <citation type="submission" date="2017-06" db="EMBL/GenBank/DDBJ databases">
        <authorList>
            <person name="Varghese N."/>
            <person name="Submissions S."/>
        </authorList>
    </citation>
    <scope>NUCLEOTIDE SEQUENCE [LARGE SCALE GENOMIC DNA]</scope>
    <source>
        <strain evidence="2">DSM 27993</strain>
    </source>
</reference>
<name>A0A238VMF1_9FLAO</name>
<dbReference type="Proteomes" id="UP000198412">
    <property type="component" value="Unassembled WGS sequence"/>
</dbReference>
<accession>A0A238VMF1</accession>
<dbReference type="AlphaFoldDB" id="A0A238VMF1"/>
<evidence type="ECO:0000313" key="1">
    <source>
        <dbReference type="EMBL" id="SNR35354.1"/>
    </source>
</evidence>
<protein>
    <submittedName>
        <fullName evidence="1">Uncharacterized protein</fullName>
    </submittedName>
</protein>
<gene>
    <name evidence="1" type="ORF">SAMN04488111_0707</name>
</gene>
<sequence>MVEEKKPDNVVFNSVTQKYDAALKPHATSIGAPVITATDTVAWKK</sequence>
<keyword evidence="2" id="KW-1185">Reference proteome</keyword>
<proteinExistence type="predicted"/>
<evidence type="ECO:0000313" key="2">
    <source>
        <dbReference type="Proteomes" id="UP000198412"/>
    </source>
</evidence>
<organism evidence="1 2">
    <name type="scientific">Lutibacter flavus</name>
    <dbReference type="NCBI Taxonomy" id="691689"/>
    <lineage>
        <taxon>Bacteria</taxon>
        <taxon>Pseudomonadati</taxon>
        <taxon>Bacteroidota</taxon>
        <taxon>Flavobacteriia</taxon>
        <taxon>Flavobacteriales</taxon>
        <taxon>Flavobacteriaceae</taxon>
        <taxon>Lutibacter</taxon>
    </lineage>
</organism>
<dbReference type="EMBL" id="FZNX01000001">
    <property type="protein sequence ID" value="SNR35354.1"/>
    <property type="molecule type" value="Genomic_DNA"/>
</dbReference>